<dbReference type="InterPro" id="IPR003961">
    <property type="entry name" value="FN3_dom"/>
</dbReference>
<protein>
    <submittedName>
        <fullName evidence="2">Fibronectin type III domain-containing protein</fullName>
    </submittedName>
</protein>
<evidence type="ECO:0000313" key="2">
    <source>
        <dbReference type="EMBL" id="MFD0962890.1"/>
    </source>
</evidence>
<dbReference type="Gene3D" id="2.60.40.10">
    <property type="entry name" value="Immunoglobulins"/>
    <property type="match status" value="2"/>
</dbReference>
<sequence>MKRILSTTILFCLVQVVLGQTTIDLDTVRKKKTTIKSSHNFGLNNPVIKADEDTDYTDYDIMTFIDHKDTISKYGAAFKFYYTNSDGESDFDGYVSGAIGGYKSNGTYSSGVKSACGMPVQIKDLTHSLRIKWETNQTNANDSDDTETTDVNEEDKWWATINVIFDAGDENAEPVSDNRDYDLVIQNVSYKQDDFENLTNTSGRYWKFAKNSDNSTKYFSLFLNGTEYKWAVRYKFFNYPSGHDDYHKNDKVHVKFIPEKNNSPIPRFNHSLKAFIDCSKDYMQYARLTESETTLAQKKIATDTLWIKSLTAGYEIYSGESTLENVHFLTTIDNTKPNTLTGFTAIKVDSDSDGVYDKVDLSWTATNESANERDIYSVYRSTDNEETYTVISTNLTTNSFTDTDIIDGTKYIYYVTIKDHSYNESDKSTKLTIQLGDAPNAEPSNLSATASTTNCSQVSLTWTDNSNNEDGFRIRKSTDGTTYTEVLRTAANATSCTVTGLGQYKLYV</sequence>
<dbReference type="RefSeq" id="WP_377713011.1">
    <property type="nucleotide sequence ID" value="NZ_JBHTJM010000002.1"/>
</dbReference>
<dbReference type="InterPro" id="IPR013783">
    <property type="entry name" value="Ig-like_fold"/>
</dbReference>
<reference evidence="3" key="1">
    <citation type="journal article" date="2019" name="Int. J. Syst. Evol. Microbiol.">
        <title>The Global Catalogue of Microorganisms (GCM) 10K type strain sequencing project: providing services to taxonomists for standard genome sequencing and annotation.</title>
        <authorList>
            <consortium name="The Broad Institute Genomics Platform"/>
            <consortium name="The Broad Institute Genome Sequencing Center for Infectious Disease"/>
            <person name="Wu L."/>
            <person name="Ma J."/>
        </authorList>
    </citation>
    <scope>NUCLEOTIDE SEQUENCE [LARGE SCALE GENOMIC DNA]</scope>
    <source>
        <strain evidence="3">CCUG 62114</strain>
    </source>
</reference>
<accession>A0ABW3HZ95</accession>
<dbReference type="SUPFAM" id="SSF49265">
    <property type="entry name" value="Fibronectin type III"/>
    <property type="match status" value="1"/>
</dbReference>
<feature type="domain" description="Fibronectin type-III" evidence="1">
    <location>
        <begin position="442"/>
        <end position="508"/>
    </location>
</feature>
<gene>
    <name evidence="2" type="ORF">ACFQ1O_02610</name>
</gene>
<evidence type="ECO:0000259" key="1">
    <source>
        <dbReference type="PROSITE" id="PS50853"/>
    </source>
</evidence>
<dbReference type="PROSITE" id="PS50853">
    <property type="entry name" value="FN3"/>
    <property type="match status" value="1"/>
</dbReference>
<dbReference type="CDD" id="cd00063">
    <property type="entry name" value="FN3"/>
    <property type="match status" value="2"/>
</dbReference>
<evidence type="ECO:0000313" key="3">
    <source>
        <dbReference type="Proteomes" id="UP001596997"/>
    </source>
</evidence>
<proteinExistence type="predicted"/>
<keyword evidence="3" id="KW-1185">Reference proteome</keyword>
<dbReference type="InterPro" id="IPR036116">
    <property type="entry name" value="FN3_sf"/>
</dbReference>
<name>A0ABW3HZ95_9FLAO</name>
<comment type="caution">
    <text evidence="2">The sequence shown here is derived from an EMBL/GenBank/DDBJ whole genome shotgun (WGS) entry which is preliminary data.</text>
</comment>
<dbReference type="EMBL" id="JBHTJM010000002">
    <property type="protein sequence ID" value="MFD0962890.1"/>
    <property type="molecule type" value="Genomic_DNA"/>
</dbReference>
<dbReference type="Proteomes" id="UP001596997">
    <property type="component" value="Unassembled WGS sequence"/>
</dbReference>
<organism evidence="2 3">
    <name type="scientific">Pseudofulvibacter geojedonensis</name>
    <dbReference type="NCBI Taxonomy" id="1123758"/>
    <lineage>
        <taxon>Bacteria</taxon>
        <taxon>Pseudomonadati</taxon>
        <taxon>Bacteroidota</taxon>
        <taxon>Flavobacteriia</taxon>
        <taxon>Flavobacteriales</taxon>
        <taxon>Flavobacteriaceae</taxon>
        <taxon>Pseudofulvibacter</taxon>
    </lineage>
</organism>